<keyword evidence="3" id="KW-1185">Reference proteome</keyword>
<dbReference type="Proteomes" id="UP000218231">
    <property type="component" value="Unassembled WGS sequence"/>
</dbReference>
<protein>
    <submittedName>
        <fullName evidence="2">Uncharacterized protein</fullName>
    </submittedName>
</protein>
<name>A0A2A2KKY0_9BILA</name>
<evidence type="ECO:0000313" key="2">
    <source>
        <dbReference type="EMBL" id="PAV74532.1"/>
    </source>
</evidence>
<dbReference type="OrthoDB" id="668540at2759"/>
<dbReference type="STRING" id="2018661.A0A2A2KKY0"/>
<gene>
    <name evidence="2" type="ORF">WR25_26810</name>
</gene>
<dbReference type="EMBL" id="LIAE01008319">
    <property type="protein sequence ID" value="PAV74532.1"/>
    <property type="molecule type" value="Genomic_DNA"/>
</dbReference>
<reference evidence="2 3" key="1">
    <citation type="journal article" date="2017" name="Curr. Biol.">
        <title>Genome architecture and evolution of a unichromosomal asexual nematode.</title>
        <authorList>
            <person name="Fradin H."/>
            <person name="Zegar C."/>
            <person name="Gutwein M."/>
            <person name="Lucas J."/>
            <person name="Kovtun M."/>
            <person name="Corcoran D."/>
            <person name="Baugh L.R."/>
            <person name="Kiontke K."/>
            <person name="Gunsalus K."/>
            <person name="Fitch D.H."/>
            <person name="Piano F."/>
        </authorList>
    </citation>
    <scope>NUCLEOTIDE SEQUENCE [LARGE SCALE GENOMIC DNA]</scope>
    <source>
        <strain evidence="2">PF1309</strain>
    </source>
</reference>
<evidence type="ECO:0000313" key="3">
    <source>
        <dbReference type="Proteomes" id="UP000218231"/>
    </source>
</evidence>
<organism evidence="2 3">
    <name type="scientific">Diploscapter pachys</name>
    <dbReference type="NCBI Taxonomy" id="2018661"/>
    <lineage>
        <taxon>Eukaryota</taxon>
        <taxon>Metazoa</taxon>
        <taxon>Ecdysozoa</taxon>
        <taxon>Nematoda</taxon>
        <taxon>Chromadorea</taxon>
        <taxon>Rhabditida</taxon>
        <taxon>Rhabditina</taxon>
        <taxon>Rhabditomorpha</taxon>
        <taxon>Rhabditoidea</taxon>
        <taxon>Rhabditidae</taxon>
        <taxon>Diploscapter</taxon>
    </lineage>
</organism>
<comment type="caution">
    <text evidence="2">The sequence shown here is derived from an EMBL/GenBank/DDBJ whole genome shotgun (WGS) entry which is preliminary data.</text>
</comment>
<proteinExistence type="predicted"/>
<sequence length="207" mass="22433">MGLSDRSSDSRGNSSSGGQIFDNAGNIAATLSDIILRGQLVTFASDKTGCQSQLCGDVFANFFLQHMISQAAKDACGREMQLFVDSLKRHRQPGAQQIPLAWTGLVPDDRLAGGADEDEPRAALRRPKRQSRHSEDGCRVSIRLVVPSGGASAVGHVADHRHLGEQDALCLSLLRDLMSAIMLNCTRMAFNEFTNYVVQHIIQTPLG</sequence>
<feature type="region of interest" description="Disordered" evidence="1">
    <location>
        <begin position="111"/>
        <end position="136"/>
    </location>
</feature>
<dbReference type="AlphaFoldDB" id="A0A2A2KKY0"/>
<evidence type="ECO:0000256" key="1">
    <source>
        <dbReference type="SAM" id="MobiDB-lite"/>
    </source>
</evidence>
<accession>A0A2A2KKY0</accession>